<name>K8A7S8_9ENTR</name>
<dbReference type="EMBL" id="CAKW01000048">
    <property type="protein sequence ID" value="CCJ71774.1"/>
    <property type="molecule type" value="Genomic_DNA"/>
</dbReference>
<accession>K8A7S8</accession>
<organism evidence="1 2">
    <name type="scientific">Cronobacter condimenti 1330</name>
    <dbReference type="NCBI Taxonomy" id="1073999"/>
    <lineage>
        <taxon>Bacteria</taxon>
        <taxon>Pseudomonadati</taxon>
        <taxon>Pseudomonadota</taxon>
        <taxon>Gammaproteobacteria</taxon>
        <taxon>Enterobacterales</taxon>
        <taxon>Enterobacteriaceae</taxon>
        <taxon>Cronobacter</taxon>
    </lineage>
</organism>
<dbReference type="Proteomes" id="UP000009340">
    <property type="component" value="Unassembled WGS sequence"/>
</dbReference>
<gene>
    <name evidence="1" type="ORF">BN137_1120</name>
</gene>
<reference evidence="1" key="1">
    <citation type="submission" date="2012-07" db="EMBL/GenBank/DDBJ databases">
        <authorList>
            <person name="Cummings C."/>
        </authorList>
    </citation>
    <scope>NUCLEOTIDE SEQUENCE</scope>
    <source>
        <strain evidence="1">1330</strain>
    </source>
</reference>
<protein>
    <submittedName>
        <fullName evidence="1">Uncharacterized protein</fullName>
    </submittedName>
</protein>
<proteinExistence type="predicted"/>
<evidence type="ECO:0000313" key="1">
    <source>
        <dbReference type="EMBL" id="CCJ71774.1"/>
    </source>
</evidence>
<evidence type="ECO:0000313" key="2">
    <source>
        <dbReference type="Proteomes" id="UP000009340"/>
    </source>
</evidence>
<sequence length="56" mass="6421">MTARLVNRKSAIRIIIFFLPRFNNTPYAITHIVGARAPFSSVKGWQVSKNTKLYIL</sequence>
<dbReference type="AlphaFoldDB" id="K8A7S8"/>
<comment type="caution">
    <text evidence="1">The sequence shown here is derived from an EMBL/GenBank/DDBJ whole genome shotgun (WGS) entry which is preliminary data.</text>
</comment>